<reference evidence="13" key="1">
    <citation type="journal article" date="2020" name="Stud. Mycol.">
        <title>101 Dothideomycetes genomes: a test case for predicting lifestyles and emergence of pathogens.</title>
        <authorList>
            <person name="Haridas S."/>
            <person name="Albert R."/>
            <person name="Binder M."/>
            <person name="Bloem J."/>
            <person name="Labutti K."/>
            <person name="Salamov A."/>
            <person name="Andreopoulos B."/>
            <person name="Baker S."/>
            <person name="Barry K."/>
            <person name="Bills G."/>
            <person name="Bluhm B."/>
            <person name="Cannon C."/>
            <person name="Castanera R."/>
            <person name="Culley D."/>
            <person name="Daum C."/>
            <person name="Ezra D."/>
            <person name="Gonzalez J."/>
            <person name="Henrissat B."/>
            <person name="Kuo A."/>
            <person name="Liang C."/>
            <person name="Lipzen A."/>
            <person name="Lutzoni F."/>
            <person name="Magnuson J."/>
            <person name="Mondo S."/>
            <person name="Nolan M."/>
            <person name="Ohm R."/>
            <person name="Pangilinan J."/>
            <person name="Park H.-J."/>
            <person name="Ramirez L."/>
            <person name="Alfaro M."/>
            <person name="Sun H."/>
            <person name="Tritt A."/>
            <person name="Yoshinaga Y."/>
            <person name="Zwiers L.-H."/>
            <person name="Turgeon B."/>
            <person name="Goodwin S."/>
            <person name="Spatafora J."/>
            <person name="Crous P."/>
            <person name="Grigoriev I."/>
        </authorList>
    </citation>
    <scope>NUCLEOTIDE SEQUENCE</scope>
    <source>
        <strain evidence="13">CBS 116435</strain>
    </source>
</reference>
<dbReference type="SUPFAM" id="SSF144091">
    <property type="entry name" value="Rhomboid-like"/>
    <property type="match status" value="1"/>
</dbReference>
<dbReference type="EC" id="3.4.21.105" evidence="10"/>
<feature type="compositionally biased region" description="Polar residues" evidence="11">
    <location>
        <begin position="1"/>
        <end position="47"/>
    </location>
</feature>
<feature type="transmembrane region" description="Helical" evidence="10">
    <location>
        <begin position="350"/>
        <end position="375"/>
    </location>
</feature>
<gene>
    <name evidence="13" type="ORF">K431DRAFT_310819</name>
</gene>
<evidence type="ECO:0000256" key="1">
    <source>
        <dbReference type="ARBA" id="ARBA00000156"/>
    </source>
</evidence>
<proteinExistence type="inferred from homology"/>
<dbReference type="Proteomes" id="UP000799441">
    <property type="component" value="Unassembled WGS sequence"/>
</dbReference>
<feature type="transmembrane region" description="Helical" evidence="10">
    <location>
        <begin position="489"/>
        <end position="510"/>
    </location>
</feature>
<dbReference type="GO" id="GO:0006508">
    <property type="term" value="P:proteolysis"/>
    <property type="evidence" value="ECO:0007669"/>
    <property type="project" value="UniProtKB-KW"/>
</dbReference>
<evidence type="ECO:0000256" key="2">
    <source>
        <dbReference type="ARBA" id="ARBA00004141"/>
    </source>
</evidence>
<keyword evidence="4 10" id="KW-0645">Protease</keyword>
<name>A0A9P4QC87_9PEZI</name>
<feature type="compositionally biased region" description="Gly residues" evidence="11">
    <location>
        <begin position="148"/>
        <end position="159"/>
    </location>
</feature>
<evidence type="ECO:0000256" key="8">
    <source>
        <dbReference type="ARBA" id="ARBA00022989"/>
    </source>
</evidence>
<feature type="transmembrane region" description="Helical" evidence="10">
    <location>
        <begin position="387"/>
        <end position="403"/>
    </location>
</feature>
<keyword evidence="5 10" id="KW-0812">Transmembrane</keyword>
<feature type="transmembrane region" description="Helical" evidence="10">
    <location>
        <begin position="176"/>
        <end position="194"/>
    </location>
</feature>
<dbReference type="GO" id="GO:0004252">
    <property type="term" value="F:serine-type endopeptidase activity"/>
    <property type="evidence" value="ECO:0007669"/>
    <property type="project" value="InterPro"/>
</dbReference>
<evidence type="ECO:0000256" key="11">
    <source>
        <dbReference type="SAM" id="MobiDB-lite"/>
    </source>
</evidence>
<evidence type="ECO:0000313" key="14">
    <source>
        <dbReference type="Proteomes" id="UP000799441"/>
    </source>
</evidence>
<dbReference type="AlphaFoldDB" id="A0A9P4QC87"/>
<comment type="caution">
    <text evidence="13">The sequence shown here is derived from an EMBL/GenBank/DDBJ whole genome shotgun (WGS) entry which is preliminary data.</text>
</comment>
<evidence type="ECO:0000256" key="7">
    <source>
        <dbReference type="ARBA" id="ARBA00022825"/>
    </source>
</evidence>
<comment type="subcellular location">
    <subcellularLocation>
        <location evidence="2 10">Membrane</location>
        <topology evidence="2 10">Multi-pass membrane protein</topology>
    </subcellularLocation>
</comment>
<organism evidence="13 14">
    <name type="scientific">Polychaeton citri CBS 116435</name>
    <dbReference type="NCBI Taxonomy" id="1314669"/>
    <lineage>
        <taxon>Eukaryota</taxon>
        <taxon>Fungi</taxon>
        <taxon>Dikarya</taxon>
        <taxon>Ascomycota</taxon>
        <taxon>Pezizomycotina</taxon>
        <taxon>Dothideomycetes</taxon>
        <taxon>Dothideomycetidae</taxon>
        <taxon>Capnodiales</taxon>
        <taxon>Capnodiaceae</taxon>
        <taxon>Polychaeton</taxon>
    </lineage>
</organism>
<keyword evidence="14" id="KW-1185">Reference proteome</keyword>
<dbReference type="Pfam" id="PF01694">
    <property type="entry name" value="Rhomboid"/>
    <property type="match status" value="1"/>
</dbReference>
<keyword evidence="7 10" id="KW-0720">Serine protease</keyword>
<comment type="caution">
    <text evidence="10">Lacks conserved residue(s) required for the propagation of feature annotation.</text>
</comment>
<evidence type="ECO:0000313" key="13">
    <source>
        <dbReference type="EMBL" id="KAF2723744.1"/>
    </source>
</evidence>
<dbReference type="InterPro" id="IPR035952">
    <property type="entry name" value="Rhomboid-like_sf"/>
</dbReference>
<dbReference type="InterPro" id="IPR022764">
    <property type="entry name" value="Peptidase_S54_rhomboid_dom"/>
</dbReference>
<accession>A0A9P4QC87</accession>
<feature type="domain" description="Peptidase S54 rhomboid" evidence="12">
    <location>
        <begin position="289"/>
        <end position="427"/>
    </location>
</feature>
<dbReference type="GO" id="GO:0016020">
    <property type="term" value="C:membrane"/>
    <property type="evidence" value="ECO:0007669"/>
    <property type="project" value="UniProtKB-SubCell"/>
</dbReference>
<protein>
    <recommendedName>
        <fullName evidence="10">Rhomboid-type serine protease</fullName>
        <ecNumber evidence="10">3.4.21.105</ecNumber>
    </recommendedName>
</protein>
<dbReference type="InterPro" id="IPR002610">
    <property type="entry name" value="Peptidase_S54_rhomboid-like"/>
</dbReference>
<evidence type="ECO:0000256" key="9">
    <source>
        <dbReference type="ARBA" id="ARBA00023136"/>
    </source>
</evidence>
<feature type="transmembrane region" description="Helical" evidence="10">
    <location>
        <begin position="291"/>
        <end position="312"/>
    </location>
</feature>
<keyword evidence="8 10" id="KW-1133">Transmembrane helix</keyword>
<feature type="region of interest" description="Disordered" evidence="11">
    <location>
        <begin position="1"/>
        <end position="160"/>
    </location>
</feature>
<evidence type="ECO:0000256" key="6">
    <source>
        <dbReference type="ARBA" id="ARBA00022801"/>
    </source>
</evidence>
<evidence type="ECO:0000256" key="10">
    <source>
        <dbReference type="RuleBase" id="RU362115"/>
    </source>
</evidence>
<dbReference type="EMBL" id="MU003775">
    <property type="protein sequence ID" value="KAF2723744.1"/>
    <property type="molecule type" value="Genomic_DNA"/>
</dbReference>
<evidence type="ECO:0000259" key="12">
    <source>
        <dbReference type="Pfam" id="PF01694"/>
    </source>
</evidence>
<keyword evidence="9 10" id="KW-0472">Membrane</keyword>
<keyword evidence="6 10" id="KW-0378">Hydrolase</keyword>
<dbReference type="PANTHER" id="PTHR22936">
    <property type="entry name" value="RHOMBOID-RELATED"/>
    <property type="match status" value="1"/>
</dbReference>
<comment type="catalytic activity">
    <reaction evidence="1 10">
        <text>Cleaves type-1 transmembrane domains using a catalytic dyad composed of serine and histidine that are contributed by different transmembrane domains.</text>
        <dbReference type="EC" id="3.4.21.105"/>
    </reaction>
</comment>
<sequence length="569" mass="62783">MASNDYYNTAYNSTSRPYYDYNDNTAPSPLSRTPSGGSSHYPSTLHSSHYREEYTYPPQHQQQQQQQDPYIRNAPSQPYQGAAGKYNDRDRDDYDLEDATSIPMSTRKPKHDSTTSVAPILPTPASDDPFVRDQKPGRGRGRMRGLVDGSGGGGGGVSDNGGRAAKKGWFKGQITWVVYFLSTVQLIIFIVELVRNGTLTGSPIEIHPSFNPMVGPSPYVLINMGARYQPCMHNMAGVQDSSTLITWPCPNATSTTGSSVSCSLSELCGFSGVPNPKLNGSLSDKPAPNQWWRFIVPIFLHAGFIHIGFNLLLQLTLGRDIEKLIGPIRFVVVYFASGIFGFVLGGNFAASGIASTGASGSLFGLLAIVLIDLLYTWRTRDSPWKDLAFLILDVCIAFVLGLLPGLDNFSHIGGFLMGLVLGICILRSPPAFRARSIQYTTPFNPAPGSGPDSPRHEGRHDASSFEGEGLRGFIKSPVEFFKHRRGVWWIWWLVRVAALLGVLVGFILLIKNFYQWRTGCSWCKYLSCLPVKNWCNVGNLQFEPQGGNSKREMIQAARKVFEREVSWTA</sequence>
<evidence type="ECO:0000256" key="4">
    <source>
        <dbReference type="ARBA" id="ARBA00022670"/>
    </source>
</evidence>
<comment type="similarity">
    <text evidence="3 10">Belongs to the peptidase S54 family.</text>
</comment>
<dbReference type="PANTHER" id="PTHR22936:SF69">
    <property type="entry name" value="RHOMBOID-LIKE PROTEIN"/>
    <property type="match status" value="1"/>
</dbReference>
<dbReference type="OrthoDB" id="2146116at2759"/>
<feature type="transmembrane region" description="Helical" evidence="10">
    <location>
        <begin position="324"/>
        <end position="344"/>
    </location>
</feature>
<comment type="function">
    <text evidence="10">Serine protease involved in intramembrane proteolysis.</text>
</comment>
<evidence type="ECO:0000256" key="5">
    <source>
        <dbReference type="ARBA" id="ARBA00022692"/>
    </source>
</evidence>
<evidence type="ECO:0000256" key="3">
    <source>
        <dbReference type="ARBA" id="ARBA00009045"/>
    </source>
</evidence>
<dbReference type="Gene3D" id="1.20.1540.10">
    <property type="entry name" value="Rhomboid-like"/>
    <property type="match status" value="1"/>
</dbReference>